<organism evidence="1 2">
    <name type="scientific">Phytohabitans aurantiacus</name>
    <dbReference type="NCBI Taxonomy" id="3016789"/>
    <lineage>
        <taxon>Bacteria</taxon>
        <taxon>Bacillati</taxon>
        <taxon>Actinomycetota</taxon>
        <taxon>Actinomycetes</taxon>
        <taxon>Micromonosporales</taxon>
        <taxon>Micromonosporaceae</taxon>
    </lineage>
</organism>
<proteinExistence type="predicted"/>
<keyword evidence="2" id="KW-1185">Reference proteome</keyword>
<comment type="caution">
    <text evidence="1">The sequence shown here is derived from an EMBL/GenBank/DDBJ whole genome shotgun (WGS) entry which is preliminary data.</text>
</comment>
<accession>A0ABQ5R1L5</accession>
<dbReference type="RefSeq" id="WP_281901069.1">
    <property type="nucleotide sequence ID" value="NZ_BSDI01000033.1"/>
</dbReference>
<gene>
    <name evidence="1" type="ORF">Pa4123_58920</name>
</gene>
<dbReference type="SUPFAM" id="SSF48371">
    <property type="entry name" value="ARM repeat"/>
    <property type="match status" value="1"/>
</dbReference>
<dbReference type="InterPro" id="IPR016024">
    <property type="entry name" value="ARM-type_fold"/>
</dbReference>
<dbReference type="Gene3D" id="1.25.10.10">
    <property type="entry name" value="Leucine-rich Repeat Variant"/>
    <property type="match status" value="1"/>
</dbReference>
<dbReference type="Proteomes" id="UP001144280">
    <property type="component" value="Unassembled WGS sequence"/>
</dbReference>
<dbReference type="EMBL" id="BSDI01000033">
    <property type="protein sequence ID" value="GLI00616.1"/>
    <property type="molecule type" value="Genomic_DNA"/>
</dbReference>
<evidence type="ECO:0000313" key="1">
    <source>
        <dbReference type="EMBL" id="GLI00616.1"/>
    </source>
</evidence>
<dbReference type="InterPro" id="IPR011989">
    <property type="entry name" value="ARM-like"/>
</dbReference>
<name>A0ABQ5R1L5_9ACTN</name>
<protein>
    <recommendedName>
        <fullName evidence="3">HEAT repeat domain-containing protein</fullName>
    </recommendedName>
</protein>
<sequence>MSWLKRKRTDRSTALDPKSRLAALVVAVDEAAVGGWETRERLVSVLADIDAVADDDLARAALTIVAQSPQVVIRLDGHTRRVAWRSPYYSPVLTGFATRLASGQAGPVAVAVASMHGDGRVRERAVAAMLERPAAQLVPFLALRTVDWVAPVRDRARAVLALLLAGDPDGCLPVALPTILAVQARSRAGFARAQALAALLSTSVEVRRSLFATGDRRPRRFVFDIGLGHDWWTLADLVRVAESDGDVRIRVRAAQAACRQAVWTRRVDLLRRLAGSRRAEVRAYAVTGLVRAGLDDEAVAYLEDQSSLVRAIARDAARRRGVDALARHRIVVTDPAQASPGAIDGLAENGSAADAALLHPLLTHTSSKIRSHTVRALRQLGTVDVDAIVPLLRDPSPAVVREATAALLPQQRRLPPQLAWQLLADPRAEIRQAGYRLLRAQSTTTWLRAALTLVTDPDPRLARGGLADATRLARDTDRPMWRRTTTPEKAVTTTEHAELTTLINQTALTLGQDAARLLTDWLADTKTVQNDIQQR</sequence>
<dbReference type="Pfam" id="PF13646">
    <property type="entry name" value="HEAT_2"/>
    <property type="match status" value="1"/>
</dbReference>
<evidence type="ECO:0000313" key="2">
    <source>
        <dbReference type="Proteomes" id="UP001144280"/>
    </source>
</evidence>
<reference evidence="1" key="1">
    <citation type="submission" date="2022-12" db="EMBL/GenBank/DDBJ databases">
        <title>New Phytohabitans aurantiacus sp. RD004123 nov., an actinomycete isolated from soil.</title>
        <authorList>
            <person name="Triningsih D.W."/>
            <person name="Harunari E."/>
            <person name="Igarashi Y."/>
        </authorList>
    </citation>
    <scope>NUCLEOTIDE SEQUENCE</scope>
    <source>
        <strain evidence="1">RD004123</strain>
    </source>
</reference>
<evidence type="ECO:0008006" key="3">
    <source>
        <dbReference type="Google" id="ProtNLM"/>
    </source>
</evidence>